<dbReference type="Pfam" id="PF05192">
    <property type="entry name" value="MutS_III"/>
    <property type="match status" value="1"/>
</dbReference>
<keyword evidence="3" id="KW-0227">DNA damage</keyword>
<feature type="domain" description="HNH nuclease" evidence="7">
    <location>
        <begin position="847"/>
        <end position="906"/>
    </location>
</feature>
<dbReference type="GO" id="GO:0005634">
    <property type="term" value="C:nucleus"/>
    <property type="evidence" value="ECO:0007669"/>
    <property type="project" value="TreeGrafter"/>
</dbReference>
<dbReference type="PANTHER" id="PTHR11361">
    <property type="entry name" value="DNA MISMATCH REPAIR PROTEIN MUTS FAMILY MEMBER"/>
    <property type="match status" value="1"/>
</dbReference>
<accession>A0A6C0DCM0</accession>
<dbReference type="InterPro" id="IPR045076">
    <property type="entry name" value="MutS"/>
</dbReference>
<dbReference type="InterPro" id="IPR002711">
    <property type="entry name" value="HNH"/>
</dbReference>
<dbReference type="Gene3D" id="1.10.1420.10">
    <property type="match status" value="2"/>
</dbReference>
<dbReference type="EMBL" id="MN739580">
    <property type="protein sequence ID" value="QHT14163.1"/>
    <property type="molecule type" value="Genomic_DNA"/>
</dbReference>
<dbReference type="GO" id="GO:0030983">
    <property type="term" value="F:mismatched DNA binding"/>
    <property type="evidence" value="ECO:0007669"/>
    <property type="project" value="InterPro"/>
</dbReference>
<evidence type="ECO:0000259" key="9">
    <source>
        <dbReference type="SMART" id="SM00534"/>
    </source>
</evidence>
<dbReference type="PIRSF" id="PIRSF037677">
    <property type="entry name" value="DNA_mis_repair_Msh6"/>
    <property type="match status" value="1"/>
</dbReference>
<comment type="similarity">
    <text evidence="1">Belongs to the DNA mismatch repair MutS family.</text>
</comment>
<sequence length="989" mass="111635">MYEKYAEAFRHHSAKYGDDVAVFYLVGKFYEMYDWITPSGDMQTSMKRAVDILGIQLSVRKGDGPQKMDGLFAGIPEQSLHKYAGMLTRQNWYVVIYDQKKDAKGSVKSRDVARVLSPGTHIENAGQDATYIAGIWMEGAPLGSRDPPSFGLTAIEMMTGRIYVYESTTNGKCNSWITDDGFHFFQVHPPKECMVWWKGPEITQPSVESIQRSFGLTNVRTRCQLVHSQGNFDNALMREEYLRKMIHMPSLLPTREALQLQGIGRAERALCSLLHTLVELYPSGPSKFHCPEKWVPNSHVFLGNQALIQLNMVTPNMNQSILGLFQKTLTPFGCRAMRGRILYPVALPEILEKRFAEIETIQQLFEKDREILKQRMQSIADLPRLHRRILAAELSAADVIALDQSYTSISYITRILEPTILKHSGWSSEELQKQLRSFFSMERALVASEDAYCFHENVAPRAHEIEVAISGQMTALSECLETIRVWANVPIDTLRLEFRDVLGPVITGNKAVMALIAKKKDNPPYSGMHIIAKKSSSSLEVPHLNKIYSTILNLRADLQTAIKEIIPSICDRLAVHLHEWDALEDWLASVDVSYTIWRVSKEQGFIRPIIHIKDEAYVDIEGLRHPLIERTTSRVEYVKHSVRLDKEGWLVYGMNASGKSSLMKAVGIAILLAQAGCYVPASKFVFSPFLSIFTRILSTDNIWAGLSSFAVEMSELREILERAGPHSLVLGDEVCSGTESVSATALVGASLRHLYERRAKFIFATHLHGILSISSLPPLKIWHLKVRYDPSNERLIYERTLTPGPGSSLYGLEVARAMNLPLSVLDAAASIRRDVLGTTTPMEAPKSQWNSAVQRYECELCGHKIVHELEVHHIRQRRDALDGKFEDGTSQDDVRNLVVVCATCHDKHHSNEIVIQPLIQTSEGPMRMGSVSSTAETHRRSKWSDDELETIQRYLRSASIHPLKRIAFELKERENITISTAALRNFRSA</sequence>
<feature type="domain" description="DNA mismatch repair protein MutS core" evidence="8">
    <location>
        <begin position="316"/>
        <end position="631"/>
    </location>
</feature>
<dbReference type="PANTHER" id="PTHR11361:SF34">
    <property type="entry name" value="DNA MISMATCH REPAIR PROTEIN MSH1, MITOCHONDRIAL"/>
    <property type="match status" value="1"/>
</dbReference>
<dbReference type="InterPro" id="IPR007696">
    <property type="entry name" value="DNA_mismatch_repair_MutS_core"/>
</dbReference>
<dbReference type="GO" id="GO:0006298">
    <property type="term" value="P:mismatch repair"/>
    <property type="evidence" value="ECO:0007669"/>
    <property type="project" value="InterPro"/>
</dbReference>
<dbReference type="Gene3D" id="3.40.1170.10">
    <property type="entry name" value="DNA repair protein MutS, domain I"/>
    <property type="match status" value="1"/>
</dbReference>
<dbReference type="InterPro" id="IPR007695">
    <property type="entry name" value="DNA_mismatch_repair_MutS-lik_N"/>
</dbReference>
<organism evidence="10">
    <name type="scientific">viral metagenome</name>
    <dbReference type="NCBI Taxonomy" id="1070528"/>
    <lineage>
        <taxon>unclassified sequences</taxon>
        <taxon>metagenomes</taxon>
        <taxon>organismal metagenomes</taxon>
    </lineage>
</organism>
<dbReference type="GO" id="GO:0008270">
    <property type="term" value="F:zinc ion binding"/>
    <property type="evidence" value="ECO:0007669"/>
    <property type="project" value="InterPro"/>
</dbReference>
<evidence type="ECO:0000256" key="1">
    <source>
        <dbReference type="ARBA" id="ARBA00006271"/>
    </source>
</evidence>
<evidence type="ECO:0000256" key="6">
    <source>
        <dbReference type="ARBA" id="ARBA00023204"/>
    </source>
</evidence>
<dbReference type="Pfam" id="PF01844">
    <property type="entry name" value="HNH"/>
    <property type="match status" value="1"/>
</dbReference>
<keyword evidence="6" id="KW-0234">DNA repair</keyword>
<proteinExistence type="inferred from homology"/>
<dbReference type="SMART" id="SM00507">
    <property type="entry name" value="HNHc"/>
    <property type="match status" value="1"/>
</dbReference>
<dbReference type="SUPFAM" id="SSF52540">
    <property type="entry name" value="P-loop containing nucleoside triphosphate hydrolases"/>
    <property type="match status" value="1"/>
</dbReference>
<dbReference type="SUPFAM" id="SSF48334">
    <property type="entry name" value="DNA repair protein MutS, domain III"/>
    <property type="match status" value="1"/>
</dbReference>
<dbReference type="GO" id="GO:0140664">
    <property type="term" value="F:ATP-dependent DNA damage sensor activity"/>
    <property type="evidence" value="ECO:0007669"/>
    <property type="project" value="InterPro"/>
</dbReference>
<name>A0A6C0DCM0_9ZZZZ</name>
<dbReference type="SMART" id="SM00534">
    <property type="entry name" value="MUTSac"/>
    <property type="match status" value="1"/>
</dbReference>
<dbReference type="Pfam" id="PF01624">
    <property type="entry name" value="MutS_I"/>
    <property type="match status" value="1"/>
</dbReference>
<evidence type="ECO:0000256" key="5">
    <source>
        <dbReference type="ARBA" id="ARBA00023125"/>
    </source>
</evidence>
<reference evidence="10" key="1">
    <citation type="journal article" date="2020" name="Nature">
        <title>Giant virus diversity and host interactions through global metagenomics.</title>
        <authorList>
            <person name="Schulz F."/>
            <person name="Roux S."/>
            <person name="Paez-Espino D."/>
            <person name="Jungbluth S."/>
            <person name="Walsh D.A."/>
            <person name="Denef V.J."/>
            <person name="McMahon K.D."/>
            <person name="Konstantinidis K.T."/>
            <person name="Eloe-Fadrosh E.A."/>
            <person name="Kyrpides N.C."/>
            <person name="Woyke T."/>
        </authorList>
    </citation>
    <scope>NUCLEOTIDE SEQUENCE</scope>
    <source>
        <strain evidence="10">GVMAG-M-3300023174-137</strain>
    </source>
</reference>
<evidence type="ECO:0000256" key="2">
    <source>
        <dbReference type="ARBA" id="ARBA00022741"/>
    </source>
</evidence>
<dbReference type="InterPro" id="IPR016151">
    <property type="entry name" value="DNA_mismatch_repair_MutS_N"/>
</dbReference>
<keyword evidence="2" id="KW-0547">Nucleotide-binding</keyword>
<dbReference type="InterPro" id="IPR036187">
    <property type="entry name" value="DNA_mismatch_repair_MutS_sf"/>
</dbReference>
<dbReference type="CDD" id="cd00085">
    <property type="entry name" value="HNHc"/>
    <property type="match status" value="1"/>
</dbReference>
<evidence type="ECO:0008006" key="11">
    <source>
        <dbReference type="Google" id="ProtNLM"/>
    </source>
</evidence>
<dbReference type="Gene3D" id="3.40.50.300">
    <property type="entry name" value="P-loop containing nucleotide triphosphate hydrolases"/>
    <property type="match status" value="1"/>
</dbReference>
<dbReference type="InterPro" id="IPR017261">
    <property type="entry name" value="DNA_mismatch_repair_MutS/MSH"/>
</dbReference>
<keyword evidence="5" id="KW-0238">DNA-binding</keyword>
<dbReference type="SUPFAM" id="SSF55271">
    <property type="entry name" value="DNA repair protein MutS, domain I"/>
    <property type="match status" value="1"/>
</dbReference>
<evidence type="ECO:0000313" key="10">
    <source>
        <dbReference type="EMBL" id="QHT14163.1"/>
    </source>
</evidence>
<evidence type="ECO:0000256" key="3">
    <source>
        <dbReference type="ARBA" id="ARBA00022763"/>
    </source>
</evidence>
<protein>
    <recommendedName>
        <fullName evidence="11">DNA mismatch repair proteins mutS family domain-containing protein</fullName>
    </recommendedName>
</protein>
<dbReference type="InterPro" id="IPR000432">
    <property type="entry name" value="DNA_mismatch_repair_MutS_C"/>
</dbReference>
<dbReference type="GO" id="GO:0005524">
    <property type="term" value="F:ATP binding"/>
    <property type="evidence" value="ECO:0007669"/>
    <property type="project" value="UniProtKB-KW"/>
</dbReference>
<dbReference type="GO" id="GO:0004519">
    <property type="term" value="F:endonuclease activity"/>
    <property type="evidence" value="ECO:0007669"/>
    <property type="project" value="InterPro"/>
</dbReference>
<dbReference type="GO" id="GO:0043504">
    <property type="term" value="P:mitochondrial DNA repair"/>
    <property type="evidence" value="ECO:0007669"/>
    <property type="project" value="TreeGrafter"/>
</dbReference>
<evidence type="ECO:0000259" key="7">
    <source>
        <dbReference type="SMART" id="SM00507"/>
    </source>
</evidence>
<dbReference type="Gene3D" id="1.10.30.50">
    <property type="match status" value="1"/>
</dbReference>
<dbReference type="GO" id="GO:0005739">
    <property type="term" value="C:mitochondrion"/>
    <property type="evidence" value="ECO:0007669"/>
    <property type="project" value="TreeGrafter"/>
</dbReference>
<dbReference type="SMART" id="SM00533">
    <property type="entry name" value="MUTSd"/>
    <property type="match status" value="1"/>
</dbReference>
<dbReference type="InterPro" id="IPR003615">
    <property type="entry name" value="HNH_nuc"/>
</dbReference>
<dbReference type="Pfam" id="PF00488">
    <property type="entry name" value="MutS_V"/>
    <property type="match status" value="1"/>
</dbReference>
<dbReference type="AlphaFoldDB" id="A0A6C0DCM0"/>
<evidence type="ECO:0000256" key="4">
    <source>
        <dbReference type="ARBA" id="ARBA00022840"/>
    </source>
</evidence>
<dbReference type="InterPro" id="IPR027417">
    <property type="entry name" value="P-loop_NTPase"/>
</dbReference>
<evidence type="ECO:0000259" key="8">
    <source>
        <dbReference type="SMART" id="SM00533"/>
    </source>
</evidence>
<feature type="domain" description="DNA mismatch repair proteins mutS family" evidence="9">
    <location>
        <begin position="646"/>
        <end position="833"/>
    </location>
</feature>
<keyword evidence="4" id="KW-0067">ATP-binding</keyword>